<dbReference type="Proteomes" id="UP000250831">
    <property type="component" value="Unassembled WGS sequence"/>
</dbReference>
<reference evidence="1 2" key="1">
    <citation type="submission" date="2018-04" db="EMBL/GenBank/DDBJ databases">
        <title>Sphingobacterium sp. M46 Genome.</title>
        <authorList>
            <person name="Cheng J."/>
            <person name="Li Y."/>
        </authorList>
    </citation>
    <scope>NUCLEOTIDE SEQUENCE [LARGE SCALE GENOMIC DNA]</scope>
    <source>
        <strain evidence="1 2">M46</strain>
    </source>
</reference>
<accession>A0A363NMM0</accession>
<proteinExistence type="predicted"/>
<dbReference type="RefSeq" id="WP_108636152.1">
    <property type="nucleotide sequence ID" value="NZ_QCXX01000008.1"/>
</dbReference>
<dbReference type="AlphaFoldDB" id="A0A363NMM0"/>
<dbReference type="EMBL" id="QCXX01000008">
    <property type="protein sequence ID" value="PUV21891.1"/>
    <property type="molecule type" value="Genomic_DNA"/>
</dbReference>
<evidence type="ECO:0000313" key="1">
    <source>
        <dbReference type="EMBL" id="PUV21891.1"/>
    </source>
</evidence>
<sequence length="65" mass="7196">MNLFKGVFTKKQRSKLKECEELALENAKAEVLYGGYREPKAPIHTPGPAISGKTNLTDLFNDSSL</sequence>
<name>A0A363NMM0_9SPHI</name>
<comment type="caution">
    <text evidence="1">The sequence shown here is derived from an EMBL/GenBank/DDBJ whole genome shotgun (WGS) entry which is preliminary data.</text>
</comment>
<gene>
    <name evidence="1" type="ORF">DCO56_23410</name>
</gene>
<protein>
    <submittedName>
        <fullName evidence="1">Uncharacterized protein</fullName>
    </submittedName>
</protein>
<keyword evidence="2" id="KW-1185">Reference proteome</keyword>
<organism evidence="1 2">
    <name type="scientific">Sphingobacterium athyrii</name>
    <dbReference type="NCBI Taxonomy" id="2152717"/>
    <lineage>
        <taxon>Bacteria</taxon>
        <taxon>Pseudomonadati</taxon>
        <taxon>Bacteroidota</taxon>
        <taxon>Sphingobacteriia</taxon>
        <taxon>Sphingobacteriales</taxon>
        <taxon>Sphingobacteriaceae</taxon>
        <taxon>Sphingobacterium</taxon>
    </lineage>
</organism>
<evidence type="ECO:0000313" key="2">
    <source>
        <dbReference type="Proteomes" id="UP000250831"/>
    </source>
</evidence>